<dbReference type="InterPro" id="IPR000195">
    <property type="entry name" value="Rab-GAP-TBC_dom"/>
</dbReference>
<dbReference type="PANTHER" id="PTHR47219:SF9">
    <property type="entry name" value="GTPASE ACTIVATING PROTEIN AND CENTROSOME-ASSOCIATED, ISOFORM B"/>
    <property type="match status" value="1"/>
</dbReference>
<dbReference type="PANTHER" id="PTHR47219">
    <property type="entry name" value="RAB GTPASE-ACTIVATING PROTEIN 1-LIKE"/>
    <property type="match status" value="1"/>
</dbReference>
<keyword evidence="5" id="KW-1185">Reference proteome</keyword>
<dbReference type="EMBL" id="CAJJDM010000064">
    <property type="protein sequence ID" value="CAD8080364.1"/>
    <property type="molecule type" value="Genomic_DNA"/>
</dbReference>
<comment type="caution">
    <text evidence="4">The sequence shown here is derived from an EMBL/GenBank/DDBJ whole genome shotgun (WGS) entry which is preliminary data.</text>
</comment>
<evidence type="ECO:0000313" key="4">
    <source>
        <dbReference type="EMBL" id="CAD8080364.1"/>
    </source>
</evidence>
<organism evidence="4 5">
    <name type="scientific">Paramecium primaurelia</name>
    <dbReference type="NCBI Taxonomy" id="5886"/>
    <lineage>
        <taxon>Eukaryota</taxon>
        <taxon>Sar</taxon>
        <taxon>Alveolata</taxon>
        <taxon>Ciliophora</taxon>
        <taxon>Intramacronucleata</taxon>
        <taxon>Oligohymenophorea</taxon>
        <taxon>Peniculida</taxon>
        <taxon>Parameciidae</taxon>
        <taxon>Paramecium</taxon>
    </lineage>
</organism>
<evidence type="ECO:0000313" key="5">
    <source>
        <dbReference type="Proteomes" id="UP000688137"/>
    </source>
</evidence>
<dbReference type="PROSITE" id="PS50086">
    <property type="entry name" value="TBC_RABGAP"/>
    <property type="match status" value="1"/>
</dbReference>
<sequence>MKNNTINPSKQNECIFDLLPEASPTFQTEFKKQQPIKQETQIMNTQDQTDKYGFKSQKELKQKNDPKTFNARIQKWRIMIDIFDKQEKPDKKLLKNRTRKGIPDGFRNLAWPYLAGVPQAKIDSILYLKCGKYDEFLKSQEFKFEQQIRLDVLRTFPDNVNFQDQTVLSESLVNVLKALSVAISDMGYCQGLNFLTAALIMVTNDENAFWILFRLMTKYNQAEKYKNPSYLLREFFILDSLINQYYPTTAKIFKKNNIDLFYFATEWFITLFASTLPIDLFYRVFEIFLLEGEKTLFRCALTIIHFKEQKLIQLQNNFENSLRHLKSLDDFFTLDNDQFINVMLNKFKFSRQLIQQLDEKYKKQKKK</sequence>
<protein>
    <recommendedName>
        <fullName evidence="3">Rab-GAP TBC domain-containing protein</fullName>
    </recommendedName>
</protein>
<accession>A0A8S1MZL3</accession>
<evidence type="ECO:0000256" key="1">
    <source>
        <dbReference type="ARBA" id="ARBA00022468"/>
    </source>
</evidence>
<dbReference type="InterPro" id="IPR050302">
    <property type="entry name" value="Rab_GAP_TBC_domain"/>
</dbReference>
<feature type="domain" description="Rab-GAP TBC" evidence="3">
    <location>
        <begin position="101"/>
        <end position="292"/>
    </location>
</feature>
<dbReference type="AlphaFoldDB" id="A0A8S1MZL3"/>
<name>A0A8S1MZL3_PARPR</name>
<dbReference type="SMART" id="SM00164">
    <property type="entry name" value="TBC"/>
    <property type="match status" value="1"/>
</dbReference>
<gene>
    <name evidence="4" type="ORF">PPRIM_AZ9-3.1.T0630225</name>
</gene>
<keyword evidence="2" id="KW-0175">Coiled coil</keyword>
<dbReference type="FunFam" id="1.10.10.750:FF:000003">
    <property type="entry name" value="GTPase activating protein (Evi5)"/>
    <property type="match status" value="1"/>
</dbReference>
<evidence type="ECO:0000259" key="3">
    <source>
        <dbReference type="PROSITE" id="PS50086"/>
    </source>
</evidence>
<dbReference type="GO" id="GO:0031267">
    <property type="term" value="F:small GTPase binding"/>
    <property type="evidence" value="ECO:0007669"/>
    <property type="project" value="TreeGrafter"/>
</dbReference>
<dbReference type="Pfam" id="PF00566">
    <property type="entry name" value="RabGAP-TBC"/>
    <property type="match status" value="1"/>
</dbReference>
<reference evidence="4" key="1">
    <citation type="submission" date="2021-01" db="EMBL/GenBank/DDBJ databases">
        <authorList>
            <consortium name="Genoscope - CEA"/>
            <person name="William W."/>
        </authorList>
    </citation>
    <scope>NUCLEOTIDE SEQUENCE</scope>
</reference>
<dbReference type="Proteomes" id="UP000688137">
    <property type="component" value="Unassembled WGS sequence"/>
</dbReference>
<dbReference type="OMA" id="CHKSEPQ"/>
<dbReference type="FunFam" id="1.10.8.270:FF:000085">
    <property type="entry name" value="Uncharacterized protein"/>
    <property type="match status" value="1"/>
</dbReference>
<evidence type="ECO:0000256" key="2">
    <source>
        <dbReference type="ARBA" id="ARBA00023054"/>
    </source>
</evidence>
<keyword evidence="1" id="KW-0343">GTPase activation</keyword>
<dbReference type="GO" id="GO:0005096">
    <property type="term" value="F:GTPase activator activity"/>
    <property type="evidence" value="ECO:0007669"/>
    <property type="project" value="UniProtKB-KW"/>
</dbReference>
<proteinExistence type="predicted"/>